<dbReference type="PANTHER" id="PTHR10336">
    <property type="entry name" value="PHOSPHOINOSITIDE-SPECIFIC PHOSPHOLIPASE C FAMILY PROTEIN"/>
    <property type="match status" value="1"/>
</dbReference>
<dbReference type="PANTHER" id="PTHR10336:SF169">
    <property type="entry name" value="PHOSPHOINOSITIDE PHOSPHOLIPASE C"/>
    <property type="match status" value="1"/>
</dbReference>
<dbReference type="Pfam" id="PF00387">
    <property type="entry name" value="PI-PLC-Y"/>
    <property type="match status" value="1"/>
</dbReference>
<evidence type="ECO:0000256" key="6">
    <source>
        <dbReference type="ARBA" id="ARBA00059664"/>
    </source>
</evidence>
<dbReference type="InterPro" id="IPR001711">
    <property type="entry name" value="PLipase_C_Pinositol-sp_Y"/>
</dbReference>
<dbReference type="CDD" id="cd08598">
    <property type="entry name" value="PI-PLC1c_yeast"/>
    <property type="match status" value="1"/>
</dbReference>
<keyword evidence="4 7" id="KW-0443">Lipid metabolism</keyword>
<accession>A0AAN6MBB7</accession>
<feature type="domain" description="PI-PLC Y-box" evidence="9">
    <location>
        <begin position="302"/>
        <end position="421"/>
    </location>
</feature>
<name>A0AAN6MBB7_9PEZI</name>
<dbReference type="EMBL" id="MU856321">
    <property type="protein sequence ID" value="KAK3896969.1"/>
    <property type="molecule type" value="Genomic_DNA"/>
</dbReference>
<evidence type="ECO:0000256" key="5">
    <source>
        <dbReference type="ARBA" id="ARBA00023224"/>
    </source>
</evidence>
<evidence type="ECO:0000313" key="10">
    <source>
        <dbReference type="EMBL" id="KAK3896969.1"/>
    </source>
</evidence>
<evidence type="ECO:0000256" key="4">
    <source>
        <dbReference type="ARBA" id="ARBA00023098"/>
    </source>
</evidence>
<reference evidence="10" key="1">
    <citation type="journal article" date="2023" name="Mol. Phylogenet. Evol.">
        <title>Genome-scale phylogeny and comparative genomics of the fungal order Sordariales.</title>
        <authorList>
            <person name="Hensen N."/>
            <person name="Bonometti L."/>
            <person name="Westerberg I."/>
            <person name="Brannstrom I.O."/>
            <person name="Guillou S."/>
            <person name="Cros-Aarteil S."/>
            <person name="Calhoun S."/>
            <person name="Haridas S."/>
            <person name="Kuo A."/>
            <person name="Mondo S."/>
            <person name="Pangilinan J."/>
            <person name="Riley R."/>
            <person name="LaButti K."/>
            <person name="Andreopoulos B."/>
            <person name="Lipzen A."/>
            <person name="Chen C."/>
            <person name="Yan M."/>
            <person name="Daum C."/>
            <person name="Ng V."/>
            <person name="Clum A."/>
            <person name="Steindorff A."/>
            <person name="Ohm R.A."/>
            <person name="Martin F."/>
            <person name="Silar P."/>
            <person name="Natvig D.O."/>
            <person name="Lalanne C."/>
            <person name="Gautier V."/>
            <person name="Ament-Velasquez S.L."/>
            <person name="Kruys A."/>
            <person name="Hutchinson M.I."/>
            <person name="Powell A.J."/>
            <person name="Barry K."/>
            <person name="Miller A.N."/>
            <person name="Grigoriev I.V."/>
            <person name="Debuchy R."/>
            <person name="Gladieux P."/>
            <person name="Hiltunen Thoren M."/>
            <person name="Johannesson H."/>
        </authorList>
    </citation>
    <scope>NUCLEOTIDE SEQUENCE</scope>
    <source>
        <strain evidence="10">CBS 103.79</strain>
    </source>
</reference>
<reference evidence="10" key="2">
    <citation type="submission" date="2023-05" db="EMBL/GenBank/DDBJ databases">
        <authorList>
            <consortium name="Lawrence Berkeley National Laboratory"/>
            <person name="Steindorff A."/>
            <person name="Hensen N."/>
            <person name="Bonometti L."/>
            <person name="Westerberg I."/>
            <person name="Brannstrom I.O."/>
            <person name="Guillou S."/>
            <person name="Cros-Aarteil S."/>
            <person name="Calhoun S."/>
            <person name="Haridas S."/>
            <person name="Kuo A."/>
            <person name="Mondo S."/>
            <person name="Pangilinan J."/>
            <person name="Riley R."/>
            <person name="Labutti K."/>
            <person name="Andreopoulos B."/>
            <person name="Lipzen A."/>
            <person name="Chen C."/>
            <person name="Yanf M."/>
            <person name="Daum C."/>
            <person name="Ng V."/>
            <person name="Clum A."/>
            <person name="Ohm R."/>
            <person name="Martin F."/>
            <person name="Silar P."/>
            <person name="Natvig D."/>
            <person name="Lalanne C."/>
            <person name="Gautier V."/>
            <person name="Ament-Velasquez S.L."/>
            <person name="Kruys A."/>
            <person name="Hutchinson M.I."/>
            <person name="Powell A.J."/>
            <person name="Barry K."/>
            <person name="Miller A.N."/>
            <person name="Grigoriev I.V."/>
            <person name="Debuchy R."/>
            <person name="Gladieux P."/>
            <person name="Thoren M.H."/>
            <person name="Johannesson H."/>
        </authorList>
    </citation>
    <scope>NUCLEOTIDE SEQUENCE</scope>
    <source>
        <strain evidence="10">CBS 103.79</strain>
    </source>
</reference>
<dbReference type="GO" id="GO:0016042">
    <property type="term" value="P:lipid catabolic process"/>
    <property type="evidence" value="ECO:0007669"/>
    <property type="project" value="UniProtKB-KW"/>
</dbReference>
<dbReference type="InterPro" id="IPR017946">
    <property type="entry name" value="PLC-like_Pdiesterase_TIM-brl"/>
</dbReference>
<dbReference type="SUPFAM" id="SSF51695">
    <property type="entry name" value="PLC-like phosphodiesterases"/>
    <property type="match status" value="1"/>
</dbReference>
<dbReference type="SUPFAM" id="SSF49562">
    <property type="entry name" value="C2 domain (Calcium/lipid-binding domain, CaLB)"/>
    <property type="match status" value="1"/>
</dbReference>
<dbReference type="GO" id="GO:0004435">
    <property type="term" value="F:phosphatidylinositol-4,5-bisphosphate phospholipase C activity"/>
    <property type="evidence" value="ECO:0007669"/>
    <property type="project" value="UniProtKB-EC"/>
</dbReference>
<dbReference type="SMART" id="SM00149">
    <property type="entry name" value="PLCYc"/>
    <property type="match status" value="1"/>
</dbReference>
<evidence type="ECO:0000256" key="3">
    <source>
        <dbReference type="ARBA" id="ARBA00022963"/>
    </source>
</evidence>
<dbReference type="CDD" id="cd00275">
    <property type="entry name" value="C2_PLC_like"/>
    <property type="match status" value="1"/>
</dbReference>
<dbReference type="InterPro" id="IPR001192">
    <property type="entry name" value="PI-PLC_fam"/>
</dbReference>
<protein>
    <recommendedName>
        <fullName evidence="7">Phosphoinositide phospholipase C</fullName>
        <ecNumber evidence="7">3.1.4.11</ecNumber>
    </recommendedName>
</protein>
<dbReference type="Pfam" id="PF00388">
    <property type="entry name" value="PI-PLC-X"/>
    <property type="match status" value="1"/>
</dbReference>
<comment type="catalytic activity">
    <reaction evidence="1 7">
        <text>a 1,2-diacyl-sn-glycero-3-phospho-(1D-myo-inositol-4,5-bisphosphate) + H2O = 1D-myo-inositol 1,4,5-trisphosphate + a 1,2-diacyl-sn-glycerol + H(+)</text>
        <dbReference type="Rhea" id="RHEA:33179"/>
        <dbReference type="ChEBI" id="CHEBI:15377"/>
        <dbReference type="ChEBI" id="CHEBI:15378"/>
        <dbReference type="ChEBI" id="CHEBI:17815"/>
        <dbReference type="ChEBI" id="CHEBI:58456"/>
        <dbReference type="ChEBI" id="CHEBI:203600"/>
        <dbReference type="EC" id="3.1.4.11"/>
    </reaction>
</comment>
<feature type="region of interest" description="Disordered" evidence="8">
    <location>
        <begin position="1"/>
        <end position="41"/>
    </location>
</feature>
<gene>
    <name evidence="10" type="ORF">C8A05DRAFT_39483</name>
</gene>
<comment type="function">
    <text evidence="6">The production of the second messenger molecules diacylglycerol (DAG) and inositol 1,4,5-trisphosphate (IP3) is mediated by activated phosphatidylinositol-specific phospholipase C enzymes.</text>
</comment>
<dbReference type="PRINTS" id="PR00390">
    <property type="entry name" value="PHPHLIPASEC"/>
</dbReference>
<comment type="caution">
    <text evidence="10">The sequence shown here is derived from an EMBL/GenBank/DDBJ whole genome shotgun (WGS) entry which is preliminary data.</text>
</comment>
<feature type="compositionally biased region" description="Low complexity" evidence="8">
    <location>
        <begin position="265"/>
        <end position="274"/>
    </location>
</feature>
<dbReference type="Proteomes" id="UP001303889">
    <property type="component" value="Unassembled WGS sequence"/>
</dbReference>
<organism evidence="10 11">
    <name type="scientific">Staphylotrichum tortipilum</name>
    <dbReference type="NCBI Taxonomy" id="2831512"/>
    <lineage>
        <taxon>Eukaryota</taxon>
        <taxon>Fungi</taxon>
        <taxon>Dikarya</taxon>
        <taxon>Ascomycota</taxon>
        <taxon>Pezizomycotina</taxon>
        <taxon>Sordariomycetes</taxon>
        <taxon>Sordariomycetidae</taxon>
        <taxon>Sordariales</taxon>
        <taxon>Chaetomiaceae</taxon>
        <taxon>Staphylotrichum</taxon>
    </lineage>
</organism>
<keyword evidence="11" id="KW-1185">Reference proteome</keyword>
<dbReference type="GO" id="GO:0048015">
    <property type="term" value="P:phosphatidylinositol-mediated signaling"/>
    <property type="evidence" value="ECO:0007669"/>
    <property type="project" value="TreeGrafter"/>
</dbReference>
<dbReference type="Gene3D" id="2.60.40.150">
    <property type="entry name" value="C2 domain"/>
    <property type="match status" value="1"/>
</dbReference>
<dbReference type="SMART" id="SM00148">
    <property type="entry name" value="PLCXc"/>
    <property type="match status" value="1"/>
</dbReference>
<keyword evidence="3 7" id="KW-0442">Lipid degradation</keyword>
<dbReference type="GO" id="GO:0051209">
    <property type="term" value="P:release of sequestered calcium ion into cytosol"/>
    <property type="evidence" value="ECO:0007669"/>
    <property type="project" value="TreeGrafter"/>
</dbReference>
<keyword evidence="2 7" id="KW-0378">Hydrolase</keyword>
<dbReference type="AlphaFoldDB" id="A0AAN6MBB7"/>
<evidence type="ECO:0000256" key="2">
    <source>
        <dbReference type="ARBA" id="ARBA00022801"/>
    </source>
</evidence>
<dbReference type="PROSITE" id="PS50008">
    <property type="entry name" value="PIPLC_Y_DOMAIN"/>
    <property type="match status" value="1"/>
</dbReference>
<evidence type="ECO:0000259" key="9">
    <source>
        <dbReference type="PROSITE" id="PS50008"/>
    </source>
</evidence>
<dbReference type="Gene3D" id="3.20.20.190">
    <property type="entry name" value="Phosphatidylinositol (PI) phosphodiesterase"/>
    <property type="match status" value="1"/>
</dbReference>
<evidence type="ECO:0000313" key="11">
    <source>
        <dbReference type="Proteomes" id="UP001303889"/>
    </source>
</evidence>
<dbReference type="FunFam" id="3.20.20.190:FF:000039">
    <property type="entry name" value="Phosphoinositide phospholipase C"/>
    <property type="match status" value="1"/>
</dbReference>
<dbReference type="PROSITE" id="PS50007">
    <property type="entry name" value="PIPLC_X_DOMAIN"/>
    <property type="match status" value="1"/>
</dbReference>
<evidence type="ECO:0000256" key="1">
    <source>
        <dbReference type="ARBA" id="ARBA00001195"/>
    </source>
</evidence>
<dbReference type="InterPro" id="IPR035892">
    <property type="entry name" value="C2_domain_sf"/>
</dbReference>
<proteinExistence type="predicted"/>
<dbReference type="EC" id="3.1.4.11" evidence="7"/>
<evidence type="ECO:0000256" key="8">
    <source>
        <dbReference type="SAM" id="MobiDB-lite"/>
    </source>
</evidence>
<dbReference type="InterPro" id="IPR000909">
    <property type="entry name" value="PLipase_C_PInositol-sp_X_dom"/>
</dbReference>
<sequence length="585" mass="64476">MSDSKELGLSSRMAKFNPFKTKSRPDDDDEDQGQAIDSNTVAGGGHSAFLLDITQHQRHVRVSESLRAFLAHEGIVSLHDSEALCALLDRPIVTPPAHVIDRSHPLPEYFISSSHNTYLMAHQLFGTSSAGAYETTLRAGARCIEIDAWDNPDNRHEPKVTHGYTLVSNIPFREVCQTIRDAVDREAAEVVGYSPTPILVSLENHCDRDGQLRLVQIMKEVWEDRLLSLPARDQQAGEPVRLCGLGAKIAVIVEYHLPDEEDNSDSSSSSSSSSDSEEEKQARKEYKAKKRATPPPIIIPELAELGVYGQSVKPRDTSWYTDGKIKDGPPEHHLINISESGLAPHAAEHAAEIAQHNARYLMRIFPKGTRISSRNLSPVPFWAVGAQICALNWQTFSASMQLNDALFAGTAGYVLKPASLRAGGCGIPASGARRKSLSLRVIGATDLPLPPGRETDSLKPYLTCTLVQPGSGTELIKVKRKTAAYHQRKLLNLPFLMALGVGGENSAVTDPIWEETLEWEFDDDELVFLRMFVKSDDSFASNPILAVTAVRVLYLQSGWRFVRMLDLKGHETACSVLVNCEVREL</sequence>
<evidence type="ECO:0000256" key="7">
    <source>
        <dbReference type="RuleBase" id="RU361133"/>
    </source>
</evidence>
<keyword evidence="5" id="KW-0807">Transducer</keyword>
<feature type="region of interest" description="Disordered" evidence="8">
    <location>
        <begin position="258"/>
        <end position="291"/>
    </location>
</feature>